<comment type="caution">
    <text evidence="1">The sequence shown here is derived from an EMBL/GenBank/DDBJ whole genome shotgun (WGS) entry which is preliminary data.</text>
</comment>
<protein>
    <submittedName>
        <fullName evidence="1">Uncharacterized protein</fullName>
    </submittedName>
</protein>
<dbReference type="EMBL" id="ABXU01000074">
    <property type="protein sequence ID" value="EEB32621.1"/>
    <property type="molecule type" value="Genomic_DNA"/>
</dbReference>
<reference evidence="1 2" key="2">
    <citation type="submission" date="2008-10" db="EMBL/GenBank/DDBJ databases">
        <authorList>
            <person name="Fulton L."/>
            <person name="Clifton S."/>
            <person name="Fulton B."/>
            <person name="Xu J."/>
            <person name="Minx P."/>
            <person name="Pepin K.H."/>
            <person name="Johnson M."/>
            <person name="Bhonagiri V."/>
            <person name="Nash W.E."/>
            <person name="Mardis E.R."/>
            <person name="Wilson R.K."/>
        </authorList>
    </citation>
    <scope>NUCLEOTIDE SEQUENCE [LARGE SCALE GENOMIC DNA]</scope>
    <source>
        <strain evidence="1 2">ATCC 29098</strain>
    </source>
</reference>
<dbReference type="HOGENOM" id="CLU_2860437_0_0_7"/>
<dbReference type="Proteomes" id="UP000003676">
    <property type="component" value="Unassembled WGS sequence"/>
</dbReference>
<organism evidence="1 2">
    <name type="scientific">Desulfovibrio piger ATCC 29098</name>
    <dbReference type="NCBI Taxonomy" id="411464"/>
    <lineage>
        <taxon>Bacteria</taxon>
        <taxon>Pseudomonadati</taxon>
        <taxon>Thermodesulfobacteriota</taxon>
        <taxon>Desulfovibrionia</taxon>
        <taxon>Desulfovibrionales</taxon>
        <taxon>Desulfovibrionaceae</taxon>
        <taxon>Desulfovibrio</taxon>
    </lineage>
</organism>
<reference evidence="1 2" key="1">
    <citation type="submission" date="2008-10" db="EMBL/GenBank/DDBJ databases">
        <title>Draft genome sequence of Desulvovibrio piger (ATCC 29098).</title>
        <authorList>
            <person name="Sudarsanam P."/>
            <person name="Ley R."/>
            <person name="Guruge J."/>
            <person name="Turnbaugh P.J."/>
            <person name="Mahowald M."/>
            <person name="Liep D."/>
            <person name="Gordon J."/>
        </authorList>
    </citation>
    <scope>NUCLEOTIDE SEQUENCE [LARGE SCALE GENOMIC DNA]</scope>
    <source>
        <strain evidence="1 2">ATCC 29098</strain>
    </source>
</reference>
<gene>
    <name evidence="1" type="ORF">DESPIG_02472</name>
</gene>
<name>B6WWK4_9BACT</name>
<evidence type="ECO:0000313" key="1">
    <source>
        <dbReference type="EMBL" id="EEB32621.1"/>
    </source>
</evidence>
<dbReference type="AlphaFoldDB" id="B6WWK4"/>
<evidence type="ECO:0000313" key="2">
    <source>
        <dbReference type="Proteomes" id="UP000003676"/>
    </source>
</evidence>
<accession>B6WWK4</accession>
<sequence length="64" mass="6884">MSWREVFPRAGYAALFFSAGDSGKIGRAPDAAACGPGGMRPVVVWRRDMVSLRRCCVRPSGPSL</sequence>
<proteinExistence type="predicted"/>